<feature type="domain" description="Sugar phosphate transporter" evidence="9">
    <location>
        <begin position="21"/>
        <end position="314"/>
    </location>
</feature>
<evidence type="ECO:0000256" key="1">
    <source>
        <dbReference type="ARBA" id="ARBA00003420"/>
    </source>
</evidence>
<evidence type="ECO:0000256" key="7">
    <source>
        <dbReference type="ARBA" id="ARBA00023136"/>
    </source>
</evidence>
<dbReference type="OrthoDB" id="6418713at2759"/>
<feature type="transmembrane region" description="Helical" evidence="8">
    <location>
        <begin position="177"/>
        <end position="197"/>
    </location>
</feature>
<dbReference type="InterPro" id="IPR004853">
    <property type="entry name" value="Sugar_P_trans_dom"/>
</dbReference>
<comment type="subcellular location">
    <subcellularLocation>
        <location evidence="2">Endoplasmic reticulum membrane</location>
        <topology evidence="2">Multi-pass membrane protein</topology>
    </subcellularLocation>
</comment>
<feature type="transmembrane region" description="Helical" evidence="8">
    <location>
        <begin position="21"/>
        <end position="42"/>
    </location>
</feature>
<gene>
    <name evidence="10" type="ORF">N0V93_006225</name>
</gene>
<feature type="transmembrane region" description="Helical" evidence="8">
    <location>
        <begin position="121"/>
        <end position="143"/>
    </location>
</feature>
<dbReference type="AlphaFoldDB" id="A0A9W8YN84"/>
<dbReference type="PANTHER" id="PTHR11132">
    <property type="entry name" value="SOLUTE CARRIER FAMILY 35"/>
    <property type="match status" value="1"/>
</dbReference>
<feature type="transmembrane region" description="Helical" evidence="8">
    <location>
        <begin position="276"/>
        <end position="294"/>
    </location>
</feature>
<evidence type="ECO:0000256" key="2">
    <source>
        <dbReference type="ARBA" id="ARBA00004477"/>
    </source>
</evidence>
<feature type="transmembrane region" description="Helical" evidence="8">
    <location>
        <begin position="150"/>
        <end position="171"/>
    </location>
</feature>
<evidence type="ECO:0000256" key="3">
    <source>
        <dbReference type="ARBA" id="ARBA00010425"/>
    </source>
</evidence>
<name>A0A9W8YN84_9PEZI</name>
<dbReference type="EMBL" id="JAPEVB010000004">
    <property type="protein sequence ID" value="KAJ4388765.1"/>
    <property type="molecule type" value="Genomic_DNA"/>
</dbReference>
<dbReference type="InterPro" id="IPR050186">
    <property type="entry name" value="TPT_transporter"/>
</dbReference>
<dbReference type="Proteomes" id="UP001140453">
    <property type="component" value="Unassembled WGS sequence"/>
</dbReference>
<feature type="transmembrane region" description="Helical" evidence="8">
    <location>
        <begin position="54"/>
        <end position="73"/>
    </location>
</feature>
<evidence type="ECO:0000256" key="5">
    <source>
        <dbReference type="ARBA" id="ARBA00022692"/>
    </source>
</evidence>
<keyword evidence="6 8" id="KW-1133">Transmembrane helix</keyword>
<feature type="transmembrane region" description="Helical" evidence="8">
    <location>
        <begin position="243"/>
        <end position="264"/>
    </location>
</feature>
<feature type="transmembrane region" description="Helical" evidence="8">
    <location>
        <begin position="93"/>
        <end position="115"/>
    </location>
</feature>
<feature type="transmembrane region" description="Helical" evidence="8">
    <location>
        <begin position="300"/>
        <end position="321"/>
    </location>
</feature>
<proteinExistence type="inferred from homology"/>
<comment type="similarity">
    <text evidence="3">Belongs to the TPT transporter family. SLC35D subfamily.</text>
</comment>
<keyword evidence="11" id="KW-1185">Reference proteome</keyword>
<keyword evidence="7 8" id="KW-0472">Membrane</keyword>
<organism evidence="10 11">
    <name type="scientific">Gnomoniopsis smithogilvyi</name>
    <dbReference type="NCBI Taxonomy" id="1191159"/>
    <lineage>
        <taxon>Eukaryota</taxon>
        <taxon>Fungi</taxon>
        <taxon>Dikarya</taxon>
        <taxon>Ascomycota</taxon>
        <taxon>Pezizomycotina</taxon>
        <taxon>Sordariomycetes</taxon>
        <taxon>Sordariomycetidae</taxon>
        <taxon>Diaporthales</taxon>
        <taxon>Gnomoniaceae</taxon>
        <taxon>Gnomoniopsis</taxon>
    </lineage>
</organism>
<accession>A0A9W8YN84</accession>
<comment type="function">
    <text evidence="1">Involved in the import of GDP-mannose from the cytoplasm into the Golgi lumen.</text>
</comment>
<evidence type="ECO:0000313" key="11">
    <source>
        <dbReference type="Proteomes" id="UP001140453"/>
    </source>
</evidence>
<sequence length="333" mass="36880">MALPITEKPQRHVRNSGAHPAFYITSWIFFSNLTILFNKWIIDSAGFPYRENNTPIILTTWHMIFAAIATQILARTTRLLNGRKAVQMSGEKYLRAVVPIGLVYSASLVCSNMPYLYLSVAFIQMLKAGGPVMTLFIAWLWGIANPTNTAIIKVLIIVFGVVMASVGEIRISWIGVFYQVAGLVFESTRLVMIQVLLSDDGENMDPLVSLYYFAPVCGAMNLVVVYFTEAGSFHMADFQNVGIFPLVLNAMVAFGLNIASVFLIGKTSSVVMSLSSIFKGILLVVTGVLIWGTPIGWLQMFGYLIALVGLFLYSVPTVRIMEWFSSTRSRLAI</sequence>
<dbReference type="Pfam" id="PF03151">
    <property type="entry name" value="TPT"/>
    <property type="match status" value="1"/>
</dbReference>
<reference evidence="10" key="1">
    <citation type="submission" date="2022-10" db="EMBL/GenBank/DDBJ databases">
        <title>Tapping the CABI collections for fungal endophytes: first genome assemblies for Collariella, Neodidymelliopsis, Ascochyta clinopodiicola, Didymella pomorum, Didymosphaeria variabile, Neocosmospora piperis and Neocucurbitaria cava.</title>
        <authorList>
            <person name="Hill R."/>
        </authorList>
    </citation>
    <scope>NUCLEOTIDE SEQUENCE</scope>
    <source>
        <strain evidence="10">IMI 355082</strain>
    </source>
</reference>
<evidence type="ECO:0000259" key="9">
    <source>
        <dbReference type="Pfam" id="PF03151"/>
    </source>
</evidence>
<dbReference type="GO" id="GO:0005789">
    <property type="term" value="C:endoplasmic reticulum membrane"/>
    <property type="evidence" value="ECO:0007669"/>
    <property type="project" value="UniProtKB-SubCell"/>
</dbReference>
<evidence type="ECO:0000256" key="6">
    <source>
        <dbReference type="ARBA" id="ARBA00022989"/>
    </source>
</evidence>
<keyword evidence="5 8" id="KW-0812">Transmembrane</keyword>
<evidence type="ECO:0000313" key="10">
    <source>
        <dbReference type="EMBL" id="KAJ4388765.1"/>
    </source>
</evidence>
<evidence type="ECO:0000256" key="8">
    <source>
        <dbReference type="SAM" id="Phobius"/>
    </source>
</evidence>
<protein>
    <recommendedName>
        <fullName evidence="9">Sugar phosphate transporter domain-containing protein</fullName>
    </recommendedName>
</protein>
<comment type="caution">
    <text evidence="10">The sequence shown here is derived from an EMBL/GenBank/DDBJ whole genome shotgun (WGS) entry which is preliminary data.</text>
</comment>
<evidence type="ECO:0000256" key="4">
    <source>
        <dbReference type="ARBA" id="ARBA00011182"/>
    </source>
</evidence>
<feature type="transmembrane region" description="Helical" evidence="8">
    <location>
        <begin position="209"/>
        <end position="228"/>
    </location>
</feature>
<comment type="subunit">
    <text evidence="4">Homooligomer.</text>
</comment>